<keyword evidence="3" id="KW-1185">Reference proteome</keyword>
<sequence>MRQYVKEVSSLIGATLRDARRDCTGAVVGVDQCREHPVVDVIWEGDTRPERVVMTRDQLEALIQAVKHRENDQQQAKQGKVERRHRA</sequence>
<organism evidence="2 3">
    <name type="scientific">Larsenimonas rhizosphaerae</name>
    <dbReference type="NCBI Taxonomy" id="2944682"/>
    <lineage>
        <taxon>Bacteria</taxon>
        <taxon>Pseudomonadati</taxon>
        <taxon>Pseudomonadota</taxon>
        <taxon>Gammaproteobacteria</taxon>
        <taxon>Oceanospirillales</taxon>
        <taxon>Halomonadaceae</taxon>
        <taxon>Larsenimonas</taxon>
    </lineage>
</organism>
<dbReference type="AlphaFoldDB" id="A0AA41ZHZ0"/>
<reference evidence="2" key="1">
    <citation type="submission" date="2022-11" db="EMBL/GenBank/DDBJ databases">
        <title>Larsenimonas rhizosphaerae sp. nov., isolated from a tidal mudflat.</title>
        <authorList>
            <person name="Lee S.D."/>
            <person name="Kim I.S."/>
        </authorList>
    </citation>
    <scope>NUCLEOTIDE SEQUENCE</scope>
    <source>
        <strain evidence="2">GH2-1</strain>
    </source>
</reference>
<evidence type="ECO:0000313" key="2">
    <source>
        <dbReference type="EMBL" id="MCX2524920.1"/>
    </source>
</evidence>
<name>A0AA41ZHZ0_9GAMM</name>
<feature type="region of interest" description="Disordered" evidence="1">
    <location>
        <begin position="68"/>
        <end position="87"/>
    </location>
</feature>
<evidence type="ECO:0000256" key="1">
    <source>
        <dbReference type="SAM" id="MobiDB-lite"/>
    </source>
</evidence>
<comment type="caution">
    <text evidence="2">The sequence shown here is derived from an EMBL/GenBank/DDBJ whole genome shotgun (WGS) entry which is preliminary data.</text>
</comment>
<gene>
    <name evidence="2" type="ORF">OQ287_11770</name>
</gene>
<dbReference type="RefSeq" id="WP_250939012.1">
    <property type="nucleotide sequence ID" value="NZ_JAMLJK010000003.1"/>
</dbReference>
<evidence type="ECO:0000313" key="3">
    <source>
        <dbReference type="Proteomes" id="UP001165678"/>
    </source>
</evidence>
<dbReference type="Proteomes" id="UP001165678">
    <property type="component" value="Unassembled WGS sequence"/>
</dbReference>
<proteinExistence type="predicted"/>
<dbReference type="EMBL" id="JAPIVE010000003">
    <property type="protein sequence ID" value="MCX2524920.1"/>
    <property type="molecule type" value="Genomic_DNA"/>
</dbReference>
<protein>
    <submittedName>
        <fullName evidence="2">Uncharacterized protein</fullName>
    </submittedName>
</protein>
<accession>A0AA41ZHZ0</accession>